<keyword evidence="1" id="KW-1133">Transmembrane helix</keyword>
<organism evidence="2 3">
    <name type="scientific">Pseudonocardia broussonetiae</name>
    <dbReference type="NCBI Taxonomy" id="2736640"/>
    <lineage>
        <taxon>Bacteria</taxon>
        <taxon>Bacillati</taxon>
        <taxon>Actinomycetota</taxon>
        <taxon>Actinomycetes</taxon>
        <taxon>Pseudonocardiales</taxon>
        <taxon>Pseudonocardiaceae</taxon>
        <taxon>Pseudonocardia</taxon>
    </lineage>
</organism>
<keyword evidence="3" id="KW-1185">Reference proteome</keyword>
<reference evidence="2 3" key="1">
    <citation type="submission" date="2020-05" db="EMBL/GenBank/DDBJ databases">
        <authorList>
            <person name="Mo P."/>
        </authorList>
    </citation>
    <scope>NUCLEOTIDE SEQUENCE [LARGE SCALE GENOMIC DNA]</scope>
    <source>
        <strain evidence="2 3">Gen01</strain>
    </source>
</reference>
<gene>
    <name evidence="2" type="ORF">HOP40_19965</name>
</gene>
<dbReference type="AlphaFoldDB" id="A0A6M6JN02"/>
<proteinExistence type="predicted"/>
<keyword evidence="1" id="KW-0472">Membrane</keyword>
<feature type="transmembrane region" description="Helical" evidence="1">
    <location>
        <begin position="38"/>
        <end position="60"/>
    </location>
</feature>
<evidence type="ECO:0000313" key="3">
    <source>
        <dbReference type="Proteomes" id="UP000505377"/>
    </source>
</evidence>
<evidence type="ECO:0000313" key="2">
    <source>
        <dbReference type="EMBL" id="QJY47809.1"/>
    </source>
</evidence>
<sequence>MKINLLTPTAGWLAVAPPNPDATVPPGLGDFADQILGWLKWGVLFSGVLGILVCAVMIIIGRRNRSATAYEGLVGSAWILGGLALASVAAVIVGAFQV</sequence>
<dbReference type="KEGG" id="pbro:HOP40_19965"/>
<protein>
    <recommendedName>
        <fullName evidence="4">Conjugal transfer protein TrbC</fullName>
    </recommendedName>
</protein>
<dbReference type="RefSeq" id="WP_172160834.1">
    <property type="nucleotide sequence ID" value="NZ_CP053564.1"/>
</dbReference>
<evidence type="ECO:0008006" key="4">
    <source>
        <dbReference type="Google" id="ProtNLM"/>
    </source>
</evidence>
<name>A0A6M6JN02_9PSEU</name>
<dbReference type="Proteomes" id="UP000505377">
    <property type="component" value="Chromosome"/>
</dbReference>
<feature type="transmembrane region" description="Helical" evidence="1">
    <location>
        <begin position="72"/>
        <end position="96"/>
    </location>
</feature>
<evidence type="ECO:0000256" key="1">
    <source>
        <dbReference type="SAM" id="Phobius"/>
    </source>
</evidence>
<accession>A0A6M6JN02</accession>
<keyword evidence="1" id="KW-0812">Transmembrane</keyword>
<dbReference type="EMBL" id="CP053564">
    <property type="protein sequence ID" value="QJY47809.1"/>
    <property type="molecule type" value="Genomic_DNA"/>
</dbReference>